<dbReference type="EMBL" id="ATNM01000049">
    <property type="protein sequence ID" value="EPR70178.1"/>
    <property type="molecule type" value="Genomic_DNA"/>
</dbReference>
<dbReference type="AlphaFoldDB" id="S7X250"/>
<evidence type="ECO:0000313" key="2">
    <source>
        <dbReference type="Proteomes" id="UP000014974"/>
    </source>
</evidence>
<name>S7X250_9BACT</name>
<comment type="caution">
    <text evidence="1">The sequence shown here is derived from an EMBL/GenBank/DDBJ whole genome shotgun (WGS) entry which is preliminary data.</text>
</comment>
<gene>
    <name evidence="1" type="ORF">ADICYQ_1062</name>
</gene>
<proteinExistence type="predicted"/>
<reference evidence="1 2" key="1">
    <citation type="journal article" date="2013" name="Genome Announc.">
        <title>Draft Genome Sequence of Cyclobacterium qasimii Strain M12-11BT, Isolated from Arctic Marine Sediment.</title>
        <authorList>
            <person name="Shivaji S."/>
            <person name="Ara S."/>
            <person name="Singh A."/>
            <person name="Kumar Pinnaka A."/>
        </authorList>
    </citation>
    <scope>NUCLEOTIDE SEQUENCE [LARGE SCALE GENOMIC DNA]</scope>
    <source>
        <strain evidence="1 2">M12-11B</strain>
    </source>
</reference>
<organism evidence="1 2">
    <name type="scientific">Cyclobacterium qasimii M12-11B</name>
    <dbReference type="NCBI Taxonomy" id="641524"/>
    <lineage>
        <taxon>Bacteria</taxon>
        <taxon>Pseudomonadati</taxon>
        <taxon>Bacteroidota</taxon>
        <taxon>Cytophagia</taxon>
        <taxon>Cytophagales</taxon>
        <taxon>Cyclobacteriaceae</taxon>
        <taxon>Cyclobacterium</taxon>
    </lineage>
</organism>
<accession>S7X250</accession>
<evidence type="ECO:0000313" key="1">
    <source>
        <dbReference type="EMBL" id="EPR70178.1"/>
    </source>
</evidence>
<sequence>MKLNLSNYLNPKSYEAPDICIFFYLLAYPTHSGSDDPKK</sequence>
<dbReference type="Proteomes" id="UP000014974">
    <property type="component" value="Unassembled WGS sequence"/>
</dbReference>
<dbReference type="STRING" id="641524.ADICYQ_1062"/>
<protein>
    <submittedName>
        <fullName evidence="1">Uncharacterized protein</fullName>
    </submittedName>
</protein>